<proteinExistence type="predicted"/>
<keyword evidence="1" id="KW-0812">Transmembrane</keyword>
<feature type="transmembrane region" description="Helical" evidence="1">
    <location>
        <begin position="104"/>
        <end position="121"/>
    </location>
</feature>
<dbReference type="OrthoDB" id="2380563at2"/>
<dbReference type="AlphaFoldDB" id="A0A1I2HS38"/>
<keyword evidence="3" id="KW-1185">Reference proteome</keyword>
<feature type="transmembrane region" description="Helical" evidence="1">
    <location>
        <begin position="52"/>
        <end position="69"/>
    </location>
</feature>
<feature type="transmembrane region" description="Helical" evidence="1">
    <location>
        <begin position="75"/>
        <end position="92"/>
    </location>
</feature>
<evidence type="ECO:0000256" key="1">
    <source>
        <dbReference type="SAM" id="Phobius"/>
    </source>
</evidence>
<feature type="transmembrane region" description="Helical" evidence="1">
    <location>
        <begin position="127"/>
        <end position="145"/>
    </location>
</feature>
<keyword evidence="1" id="KW-0472">Membrane</keyword>
<evidence type="ECO:0000313" key="3">
    <source>
        <dbReference type="Proteomes" id="UP000198520"/>
    </source>
</evidence>
<protein>
    <submittedName>
        <fullName evidence="2">YwiC-like protein</fullName>
    </submittedName>
</protein>
<dbReference type="Proteomes" id="UP000198520">
    <property type="component" value="Unassembled WGS sequence"/>
</dbReference>
<dbReference type="STRING" id="285351.SAMN04488035_2455"/>
<keyword evidence="1" id="KW-1133">Transmembrane helix</keyword>
<gene>
    <name evidence="2" type="ORF">SAMN04488035_2455</name>
</gene>
<dbReference type="Pfam" id="PF14256">
    <property type="entry name" value="YwiC"/>
    <property type="match status" value="1"/>
</dbReference>
<evidence type="ECO:0000313" key="2">
    <source>
        <dbReference type="EMBL" id="SFF32243.1"/>
    </source>
</evidence>
<accession>A0A1I2HS38</accession>
<reference evidence="3" key="1">
    <citation type="submission" date="2016-10" db="EMBL/GenBank/DDBJ databases">
        <authorList>
            <person name="Varghese N."/>
            <person name="Submissions S."/>
        </authorList>
    </citation>
    <scope>NUCLEOTIDE SEQUENCE [LARGE SCALE GENOMIC DNA]</scope>
    <source>
        <strain evidence="3">DSM 19083</strain>
    </source>
</reference>
<dbReference type="InterPro" id="IPR025576">
    <property type="entry name" value="YwiC"/>
</dbReference>
<organism evidence="2 3">
    <name type="scientific">Flavimobilis marinus</name>
    <dbReference type="NCBI Taxonomy" id="285351"/>
    <lineage>
        <taxon>Bacteria</taxon>
        <taxon>Bacillati</taxon>
        <taxon>Actinomycetota</taxon>
        <taxon>Actinomycetes</taxon>
        <taxon>Micrococcales</taxon>
        <taxon>Jonesiaceae</taxon>
        <taxon>Flavimobilis</taxon>
    </lineage>
</organism>
<dbReference type="EMBL" id="FONZ01000005">
    <property type="protein sequence ID" value="SFF32243.1"/>
    <property type="molecule type" value="Genomic_DNA"/>
</dbReference>
<feature type="transmembrane region" description="Helical" evidence="1">
    <location>
        <begin position="157"/>
        <end position="178"/>
    </location>
</feature>
<name>A0A1I2HS38_9MICO</name>
<sequence length="230" mass="24620">MLVVPLVVGVALGGPVWAHVPLALLWFVGYFAFYAVGQWLRARFKKRWWPPVRAYSIAVVPCGVAVLLTAPELVVWVPAFVPLVVVSLWCSYQRRDRSLLNDGVTVLAASLMLLVAVDVAGPVDGRAWVVFALVLGYFLGTVLYVKTMIRERGSLGYRRASVAYHLVLALAGTGLVAWSGHGSVLLVGALLVALCVRTVVMPGRPATPLQVGLGEIAASVALTVVLLLPV</sequence>
<feature type="transmembrane region" description="Helical" evidence="1">
    <location>
        <begin position="23"/>
        <end position="40"/>
    </location>
</feature>
<feature type="transmembrane region" description="Helical" evidence="1">
    <location>
        <begin position="212"/>
        <end position="229"/>
    </location>
</feature>